<sequence>MFNFSVNIKQSQKKNKEVVGKQAVEEHYTTGGCFNKKTKTRTVWKDKIEQVEYQKLELPDTDNMARQWSAGIADEKEKLWDILRDWMINHLKEVDYEFEQSIKDTINFVNRSLQEQLEIIQRDFEAEVKRWDEITLGKDSVLEIRQNLENESRTS</sequence>
<protein>
    <submittedName>
        <fullName evidence="1">Uncharacterized protein</fullName>
    </submittedName>
</protein>
<dbReference type="EMBL" id="AUZM01000017">
    <property type="protein sequence ID" value="ERT07815.1"/>
    <property type="molecule type" value="Genomic_DNA"/>
</dbReference>
<evidence type="ECO:0000313" key="2">
    <source>
        <dbReference type="Proteomes" id="UP000017127"/>
    </source>
</evidence>
<comment type="caution">
    <text evidence="1">The sequence shown here is derived from an EMBL/GenBank/DDBJ whole genome shotgun (WGS) entry which is preliminary data.</text>
</comment>
<proteinExistence type="predicted"/>
<reference evidence="1 2" key="1">
    <citation type="journal article" date="2013" name="Front. Microbiol.">
        <title>Comparative genomic analyses of the cyanobacterium, Lyngbya aestuarii BL J, a powerful hydrogen producer.</title>
        <authorList>
            <person name="Kothari A."/>
            <person name="Vaughn M."/>
            <person name="Garcia-Pichel F."/>
        </authorList>
    </citation>
    <scope>NUCLEOTIDE SEQUENCE [LARGE SCALE GENOMIC DNA]</scope>
    <source>
        <strain evidence="1 2">BL J</strain>
    </source>
</reference>
<accession>U7QL27</accession>
<gene>
    <name evidence="1" type="ORF">M595_2216</name>
</gene>
<name>U7QL27_9CYAN</name>
<dbReference type="RefSeq" id="WP_023065971.1">
    <property type="nucleotide sequence ID" value="NZ_AUZM01000017.1"/>
</dbReference>
<evidence type="ECO:0000313" key="1">
    <source>
        <dbReference type="EMBL" id="ERT07815.1"/>
    </source>
</evidence>
<dbReference type="AlphaFoldDB" id="U7QL27"/>
<keyword evidence="2" id="KW-1185">Reference proteome</keyword>
<dbReference type="Proteomes" id="UP000017127">
    <property type="component" value="Unassembled WGS sequence"/>
</dbReference>
<organism evidence="1 2">
    <name type="scientific">Lyngbya aestuarii BL J</name>
    <dbReference type="NCBI Taxonomy" id="1348334"/>
    <lineage>
        <taxon>Bacteria</taxon>
        <taxon>Bacillati</taxon>
        <taxon>Cyanobacteriota</taxon>
        <taxon>Cyanophyceae</taxon>
        <taxon>Oscillatoriophycideae</taxon>
        <taxon>Oscillatoriales</taxon>
        <taxon>Microcoleaceae</taxon>
        <taxon>Lyngbya</taxon>
    </lineage>
</organism>